<dbReference type="PROSITE" id="PS01081">
    <property type="entry name" value="HTH_TETR_1"/>
    <property type="match status" value="1"/>
</dbReference>
<dbReference type="Proteomes" id="UP001144256">
    <property type="component" value="Unassembled WGS sequence"/>
</dbReference>
<dbReference type="InterPro" id="IPR001647">
    <property type="entry name" value="HTH_TetR"/>
</dbReference>
<keyword evidence="1 2" id="KW-0238">DNA-binding</keyword>
<dbReference type="PANTHER" id="PTHR43479">
    <property type="entry name" value="ACREF/ENVCD OPERON REPRESSOR-RELATED"/>
    <property type="match status" value="1"/>
</dbReference>
<evidence type="ECO:0000313" key="5">
    <source>
        <dbReference type="Proteomes" id="UP001144256"/>
    </source>
</evidence>
<dbReference type="RefSeq" id="WP_281817571.1">
    <property type="nucleotide sequence ID" value="NZ_BRLB01000013.1"/>
</dbReference>
<name>A0A9W5YDB7_9FIRM</name>
<dbReference type="Pfam" id="PF00440">
    <property type="entry name" value="TetR_N"/>
    <property type="match status" value="1"/>
</dbReference>
<dbReference type="InterPro" id="IPR009057">
    <property type="entry name" value="Homeodomain-like_sf"/>
</dbReference>
<protein>
    <recommendedName>
        <fullName evidence="3">HTH tetR-type domain-containing protein</fullName>
    </recommendedName>
</protein>
<dbReference type="PROSITE" id="PS50977">
    <property type="entry name" value="HTH_TETR_2"/>
    <property type="match status" value="1"/>
</dbReference>
<organism evidence="4 5">
    <name type="scientific">Vallitalea longa</name>
    <dbReference type="NCBI Taxonomy" id="2936439"/>
    <lineage>
        <taxon>Bacteria</taxon>
        <taxon>Bacillati</taxon>
        <taxon>Bacillota</taxon>
        <taxon>Clostridia</taxon>
        <taxon>Lachnospirales</taxon>
        <taxon>Vallitaleaceae</taxon>
        <taxon>Vallitalea</taxon>
    </lineage>
</organism>
<feature type="domain" description="HTH tetR-type" evidence="3">
    <location>
        <begin position="9"/>
        <end position="69"/>
    </location>
</feature>
<dbReference type="PANTHER" id="PTHR43479:SF11">
    <property type="entry name" value="ACREF_ENVCD OPERON REPRESSOR-RELATED"/>
    <property type="match status" value="1"/>
</dbReference>
<dbReference type="SUPFAM" id="SSF46689">
    <property type="entry name" value="Homeodomain-like"/>
    <property type="match status" value="1"/>
</dbReference>
<gene>
    <name evidence="4" type="ORF">SH1V18_34540</name>
</gene>
<dbReference type="EMBL" id="BRLB01000013">
    <property type="protein sequence ID" value="GKX30974.1"/>
    <property type="molecule type" value="Genomic_DNA"/>
</dbReference>
<keyword evidence="5" id="KW-1185">Reference proteome</keyword>
<sequence length="206" mass="24177">MGLREKKKQRTRKAILDYSKQRFIEDGYKKVTTSEIAGALEIGEGTIFNYFNSKGQLFIECLVETVKMENYSFNSITIKNEEDVVKELVNFIEAYLNPFKKLDSSLLKEYISVLYDVSNSVKSNESVMPFIDEFFLTRLNKLLDSFKTFEWFNIDIDNEDVSLCVMGCIITQFTFYVYDERYTYEHMITKIQRLVSLILHGNILKC</sequence>
<dbReference type="InterPro" id="IPR050624">
    <property type="entry name" value="HTH-type_Tx_Regulator"/>
</dbReference>
<accession>A0A9W5YDB7</accession>
<evidence type="ECO:0000313" key="4">
    <source>
        <dbReference type="EMBL" id="GKX30974.1"/>
    </source>
</evidence>
<dbReference type="Gene3D" id="1.10.357.10">
    <property type="entry name" value="Tetracycline Repressor, domain 2"/>
    <property type="match status" value="1"/>
</dbReference>
<dbReference type="GO" id="GO:0003677">
    <property type="term" value="F:DNA binding"/>
    <property type="evidence" value="ECO:0007669"/>
    <property type="project" value="UniProtKB-UniRule"/>
</dbReference>
<feature type="DNA-binding region" description="H-T-H motif" evidence="2">
    <location>
        <begin position="32"/>
        <end position="51"/>
    </location>
</feature>
<comment type="caution">
    <text evidence="4">The sequence shown here is derived from an EMBL/GenBank/DDBJ whole genome shotgun (WGS) entry which is preliminary data.</text>
</comment>
<evidence type="ECO:0000259" key="3">
    <source>
        <dbReference type="PROSITE" id="PS50977"/>
    </source>
</evidence>
<reference evidence="4" key="1">
    <citation type="submission" date="2022-06" db="EMBL/GenBank/DDBJ databases">
        <title>Vallitalea longa sp. nov., an anaerobic bacterium isolated from marine sediment.</title>
        <authorList>
            <person name="Hirano S."/>
            <person name="Terahara T."/>
            <person name="Mori K."/>
            <person name="Hamada M."/>
            <person name="Matsumoto R."/>
            <person name="Kobayashi T."/>
        </authorList>
    </citation>
    <scope>NUCLEOTIDE SEQUENCE</scope>
    <source>
        <strain evidence="4">SH18-1</strain>
    </source>
</reference>
<proteinExistence type="predicted"/>
<dbReference type="AlphaFoldDB" id="A0A9W5YDB7"/>
<evidence type="ECO:0000256" key="1">
    <source>
        <dbReference type="ARBA" id="ARBA00023125"/>
    </source>
</evidence>
<dbReference type="InterPro" id="IPR023772">
    <property type="entry name" value="DNA-bd_HTH_TetR-type_CS"/>
</dbReference>
<evidence type="ECO:0000256" key="2">
    <source>
        <dbReference type="PROSITE-ProRule" id="PRU00335"/>
    </source>
</evidence>